<evidence type="ECO:0000259" key="6">
    <source>
        <dbReference type="Pfam" id="PF01276"/>
    </source>
</evidence>
<evidence type="ECO:0000313" key="8">
    <source>
        <dbReference type="EMBL" id="MBL3688427.1"/>
    </source>
</evidence>
<keyword evidence="3" id="KW-0210">Decarboxylase</keyword>
<dbReference type="EMBL" id="QYAD01000001">
    <property type="protein sequence ID" value="MBL3688427.1"/>
    <property type="molecule type" value="Genomic_DNA"/>
</dbReference>
<dbReference type="InterPro" id="IPR008286">
    <property type="entry name" value="Prn/Lys/Arg_de-COase_C"/>
</dbReference>
<dbReference type="InterPro" id="IPR000310">
    <property type="entry name" value="Orn/Lys/Arg_deCO2ase_major_dom"/>
</dbReference>
<dbReference type="InterPro" id="IPR052357">
    <property type="entry name" value="Orn_Lys_Arg_decarboxylase-I"/>
</dbReference>
<accession>A0ABS1SMR0</accession>
<keyword evidence="9" id="KW-1185">Reference proteome</keyword>
<evidence type="ECO:0000313" key="9">
    <source>
        <dbReference type="Proteomes" id="UP001646141"/>
    </source>
</evidence>
<evidence type="ECO:0000256" key="4">
    <source>
        <dbReference type="ARBA" id="ARBA00022898"/>
    </source>
</evidence>
<dbReference type="SUPFAM" id="SSF53383">
    <property type="entry name" value="PLP-dependent transferases"/>
    <property type="match status" value="1"/>
</dbReference>
<dbReference type="Pfam" id="PF03711">
    <property type="entry name" value="OKR_DC_1_C"/>
    <property type="match status" value="1"/>
</dbReference>
<comment type="caution">
    <text evidence="8">The sequence shown here is derived from an EMBL/GenBank/DDBJ whole genome shotgun (WGS) entry which is preliminary data.</text>
</comment>
<feature type="domain" description="Orn/Lys/Arg decarboxylases family 1 pyridoxal-P attachment site" evidence="6">
    <location>
        <begin position="3"/>
        <end position="291"/>
    </location>
</feature>
<dbReference type="InterPro" id="IPR015424">
    <property type="entry name" value="PyrdxlP-dep_Trfase"/>
</dbReference>
<evidence type="ECO:0000256" key="3">
    <source>
        <dbReference type="ARBA" id="ARBA00022793"/>
    </source>
</evidence>
<dbReference type="InterPro" id="IPR015421">
    <property type="entry name" value="PyrdxlP-dep_Trfase_major"/>
</dbReference>
<sequence length="478" mass="50277">MQRQPTMLMVPGHGATAAGPSRRLAEFAGERAVAMDIPRLIEGIDVGPRSPLARAQELAAEAWSARSTWFLTNGASQANRMAAIAVGSRGRGSAVLMQRSAHSSFTDGVLVADLFPFFMMPSVDTARGIHHGVTAAQVEEHLAEARAAGEDVGAVYIVSPSYFGAVADVAAISRVTRAAGVPLIVDGAWGAHFGFHESFPESPTRLGADIVISSTHKLGGSFTQSAMIHLGEGPFADEFAPLLERAFMLTQSTSESALLLGSLDIARATLEDGEGFAESVAAVAAFRERLRQDGRFPIVSDSFGEFSDIVADDPMRVSIDVTSTGLTGHAVRSLLGERFAVYLEIATVSAVVAFVGPGKLPDLDRLFAALDTLHAEHGGGGLMGLDAIPPLPRPGALRVRPREAYFGTHRTVDAQDAIGRVSVDALSAYPPGIPNVLPGEEITRETVEFLRAVAAAPIGYVRGALDPAVAQLRVLAAE</sequence>
<dbReference type="Gene3D" id="3.90.100.10">
    <property type="entry name" value="Orn/Lys/Arg decarboxylase, C-terminal domain"/>
    <property type="match status" value="1"/>
</dbReference>
<evidence type="ECO:0000256" key="2">
    <source>
        <dbReference type="ARBA" id="ARBA00010671"/>
    </source>
</evidence>
<dbReference type="Gene3D" id="3.40.640.10">
    <property type="entry name" value="Type I PLP-dependent aspartate aminotransferase-like (Major domain)"/>
    <property type="match status" value="1"/>
</dbReference>
<dbReference type="SUPFAM" id="SSF55904">
    <property type="entry name" value="Ornithine decarboxylase C-terminal domain"/>
    <property type="match status" value="1"/>
</dbReference>
<organism evidence="8 9">
    <name type="scientific">Leucobacter chromiireducens subsp. chromiireducens</name>
    <dbReference type="NCBI Taxonomy" id="660067"/>
    <lineage>
        <taxon>Bacteria</taxon>
        <taxon>Bacillati</taxon>
        <taxon>Actinomycetota</taxon>
        <taxon>Actinomycetes</taxon>
        <taxon>Micrococcales</taxon>
        <taxon>Microbacteriaceae</taxon>
        <taxon>Leucobacter</taxon>
    </lineage>
</organism>
<name>A0ABS1SMR0_9MICO</name>
<protein>
    <submittedName>
        <fullName evidence="8">Amino acid decarboxylase</fullName>
    </submittedName>
</protein>
<keyword evidence="5" id="KW-0456">Lyase</keyword>
<feature type="domain" description="Orn/Lys/Arg decarboxylase C-terminal" evidence="7">
    <location>
        <begin position="408"/>
        <end position="454"/>
    </location>
</feature>
<comment type="cofactor">
    <cofactor evidence="1">
        <name>pyridoxal 5'-phosphate</name>
        <dbReference type="ChEBI" id="CHEBI:597326"/>
    </cofactor>
</comment>
<gene>
    <name evidence="8" type="ORF">D3226_00415</name>
</gene>
<keyword evidence="4" id="KW-0663">Pyridoxal phosphate</keyword>
<dbReference type="PANTHER" id="PTHR43277:SF4">
    <property type="entry name" value="ARGININE DECARBOXYLASE"/>
    <property type="match status" value="1"/>
</dbReference>
<evidence type="ECO:0000256" key="5">
    <source>
        <dbReference type="ARBA" id="ARBA00023239"/>
    </source>
</evidence>
<evidence type="ECO:0000259" key="7">
    <source>
        <dbReference type="Pfam" id="PF03711"/>
    </source>
</evidence>
<dbReference type="Pfam" id="PF01276">
    <property type="entry name" value="OKR_DC_1"/>
    <property type="match status" value="1"/>
</dbReference>
<dbReference type="PANTHER" id="PTHR43277">
    <property type="entry name" value="ARGININE DECARBOXYLASE"/>
    <property type="match status" value="1"/>
</dbReference>
<reference evidence="8 9" key="1">
    <citation type="submission" date="2018-09" db="EMBL/GenBank/DDBJ databases">
        <title>Comparative genomics of Leucobacter spp.</title>
        <authorList>
            <person name="Reis A.C."/>
            <person name="Kolvenbach B.A."/>
            <person name="Corvini P.F.X."/>
            <person name="Nunes O.C."/>
        </authorList>
    </citation>
    <scope>NUCLEOTIDE SEQUENCE [LARGE SCALE GENOMIC DNA]</scope>
    <source>
        <strain evidence="8 9">L-1</strain>
    </source>
</reference>
<dbReference type="Proteomes" id="UP001646141">
    <property type="component" value="Unassembled WGS sequence"/>
</dbReference>
<dbReference type="InterPro" id="IPR036633">
    <property type="entry name" value="Prn/Lys/Arg_de-COase_C_sf"/>
</dbReference>
<comment type="similarity">
    <text evidence="2">Belongs to the Orn/Lys/Arg decarboxylase class-I family.</text>
</comment>
<evidence type="ECO:0000256" key="1">
    <source>
        <dbReference type="ARBA" id="ARBA00001933"/>
    </source>
</evidence>
<proteinExistence type="inferred from homology"/>